<dbReference type="PANTHER" id="PTHR43649">
    <property type="entry name" value="ARABINOSE-BINDING PROTEIN-RELATED"/>
    <property type="match status" value="1"/>
</dbReference>
<organism evidence="6 7">
    <name type="scientific">Paenibacillus nanensis</name>
    <dbReference type="NCBI Taxonomy" id="393251"/>
    <lineage>
        <taxon>Bacteria</taxon>
        <taxon>Bacillati</taxon>
        <taxon>Bacillota</taxon>
        <taxon>Bacilli</taxon>
        <taxon>Bacillales</taxon>
        <taxon>Paenibacillaceae</taxon>
        <taxon>Paenibacillus</taxon>
    </lineage>
</organism>
<sequence>MRGRRGRLIAVALILFAVGWTAGSVLMEKQDGGNQGVFTNESSRAPNHHQPIRLKLGIWESKTDIEFWTKKVKEYSRLKPNVTVEVETIPDNSGQYLKVRYAANDLPDLFYLKSGHLPVYKDSLLPLNGLDAARRNKFPGDIEGEIVGLPLVSYSEYVYYHPSIFQEVGIEVPKTLDEFMDVLEKIKDHGQYIPIAIGGKDEWTFYPFMEFGPAVLAKDVNYLSRLANTEKPFGPGSTFETSANMLSRIADQELAGPNALNIGFDQATQLFQSGQAAMIALGQWYYSEHQSKVNYDSDLDAFALPWRASKTEQIYSATMHDHYIAVNRHSKHTNEAVAFLEWMFSPEVYQTYINTSQNTSTLIDVESTLPFFAEVRNKHPFVPFLYNGQDENYIRIKNAAQYDEKKSGQEIFAGAEVADIQRKLNDNWSKAVQALNDAGGDRDGEISSSHR</sequence>
<dbReference type="Gene3D" id="3.40.190.10">
    <property type="entry name" value="Periplasmic binding protein-like II"/>
    <property type="match status" value="2"/>
</dbReference>
<keyword evidence="1" id="KW-1003">Cell membrane</keyword>
<evidence type="ECO:0000256" key="4">
    <source>
        <dbReference type="ARBA" id="ARBA00023139"/>
    </source>
</evidence>
<evidence type="ECO:0000256" key="5">
    <source>
        <dbReference type="ARBA" id="ARBA00023288"/>
    </source>
</evidence>
<name>A0A3A1UXE3_9BACL</name>
<reference evidence="6 7" key="1">
    <citation type="submission" date="2018-09" db="EMBL/GenBank/DDBJ databases">
        <title>Paenibacillus aracenensis nov. sp. isolated from a cave in southern Spain.</title>
        <authorList>
            <person name="Jurado V."/>
            <person name="Gutierrez-Patricio S."/>
            <person name="Gonzalez-Pimentel J.L."/>
            <person name="Miller A.Z."/>
            <person name="Laiz L."/>
            <person name="Saiz-Jimenez C."/>
        </authorList>
    </citation>
    <scope>NUCLEOTIDE SEQUENCE [LARGE SCALE GENOMIC DNA]</scope>
    <source>
        <strain evidence="6 7">DSM 22867</strain>
    </source>
</reference>
<dbReference type="Proteomes" id="UP000266482">
    <property type="component" value="Unassembled WGS sequence"/>
</dbReference>
<dbReference type="EMBL" id="QXQA01000007">
    <property type="protein sequence ID" value="RIX52386.1"/>
    <property type="molecule type" value="Genomic_DNA"/>
</dbReference>
<evidence type="ECO:0000256" key="2">
    <source>
        <dbReference type="ARBA" id="ARBA00022729"/>
    </source>
</evidence>
<dbReference type="OrthoDB" id="9798191at2"/>
<evidence type="ECO:0000256" key="3">
    <source>
        <dbReference type="ARBA" id="ARBA00023136"/>
    </source>
</evidence>
<protein>
    <submittedName>
        <fullName evidence="6">Extracellular solute-binding protein</fullName>
    </submittedName>
</protein>
<accession>A0A3A1UXE3</accession>
<gene>
    <name evidence="6" type="ORF">D3P08_12960</name>
</gene>
<keyword evidence="3" id="KW-0472">Membrane</keyword>
<keyword evidence="5" id="KW-0449">Lipoprotein</keyword>
<keyword evidence="7" id="KW-1185">Reference proteome</keyword>
<dbReference type="PANTHER" id="PTHR43649:SF33">
    <property type="entry name" value="POLYGALACTURONAN_RHAMNOGALACTURONAN-BINDING PROTEIN YTCQ"/>
    <property type="match status" value="1"/>
</dbReference>
<comment type="caution">
    <text evidence="6">The sequence shown here is derived from an EMBL/GenBank/DDBJ whole genome shotgun (WGS) entry which is preliminary data.</text>
</comment>
<dbReference type="AlphaFoldDB" id="A0A3A1UXE3"/>
<dbReference type="Pfam" id="PF01547">
    <property type="entry name" value="SBP_bac_1"/>
    <property type="match status" value="1"/>
</dbReference>
<dbReference type="SUPFAM" id="SSF53850">
    <property type="entry name" value="Periplasmic binding protein-like II"/>
    <property type="match status" value="1"/>
</dbReference>
<evidence type="ECO:0000313" key="7">
    <source>
        <dbReference type="Proteomes" id="UP000266482"/>
    </source>
</evidence>
<proteinExistence type="predicted"/>
<keyword evidence="2" id="KW-0732">Signal</keyword>
<dbReference type="RefSeq" id="WP_119600112.1">
    <property type="nucleotide sequence ID" value="NZ_QXQA01000007.1"/>
</dbReference>
<keyword evidence="4" id="KW-0564">Palmitate</keyword>
<evidence type="ECO:0000256" key="1">
    <source>
        <dbReference type="ARBA" id="ARBA00022475"/>
    </source>
</evidence>
<dbReference type="InterPro" id="IPR050490">
    <property type="entry name" value="Bact_solute-bd_prot1"/>
</dbReference>
<dbReference type="InterPro" id="IPR006059">
    <property type="entry name" value="SBP"/>
</dbReference>
<evidence type="ECO:0000313" key="6">
    <source>
        <dbReference type="EMBL" id="RIX52386.1"/>
    </source>
</evidence>